<dbReference type="KEGG" id="palo:E6C60_1068"/>
<keyword evidence="1" id="KW-0812">Transmembrane</keyword>
<reference evidence="3 4" key="1">
    <citation type="submission" date="2019-05" db="EMBL/GenBank/DDBJ databases">
        <authorList>
            <person name="Chen C."/>
        </authorList>
    </citation>
    <scope>NUCLEOTIDE SEQUENCE [LARGE SCALE GENOMIC DNA]</scope>
    <source>
        <strain evidence="3 4">HB172198</strain>
    </source>
</reference>
<evidence type="ECO:0000313" key="3">
    <source>
        <dbReference type="EMBL" id="QCT01786.1"/>
    </source>
</evidence>
<protein>
    <recommendedName>
        <fullName evidence="2">YdbS-like PH domain-containing protein</fullName>
    </recommendedName>
</protein>
<dbReference type="AlphaFoldDB" id="A0A4P8XH10"/>
<evidence type="ECO:0000256" key="1">
    <source>
        <dbReference type="SAM" id="Phobius"/>
    </source>
</evidence>
<keyword evidence="4" id="KW-1185">Reference proteome</keyword>
<dbReference type="InterPro" id="IPR005182">
    <property type="entry name" value="YdbS-like_PH"/>
</dbReference>
<feature type="domain" description="YdbS-like PH" evidence="2">
    <location>
        <begin position="76"/>
        <end position="148"/>
    </location>
</feature>
<gene>
    <name evidence="3" type="ORF">E6C60_1068</name>
</gene>
<organism evidence="3 4">
    <name type="scientific">Paenibacillus algicola</name>
    <dbReference type="NCBI Taxonomy" id="2565926"/>
    <lineage>
        <taxon>Bacteria</taxon>
        <taxon>Bacillati</taxon>
        <taxon>Bacillota</taxon>
        <taxon>Bacilli</taxon>
        <taxon>Bacillales</taxon>
        <taxon>Paenibacillaceae</taxon>
        <taxon>Paenibacillus</taxon>
    </lineage>
</organism>
<sequence>MSEHVEALQRCHPDTVKVYRIYSIGGSALFLLLAAAYLYLAGRQDWPLFPGWAALAGTLPAALWLVLTAPRLWHETFGFRVSAEQLEISSGIFFMRDTIIPMTRVQHVELESGPLLRRYGLAELKVVTAAKSHVIRALSSEEAERLKAVIGKLAQVVDEDV</sequence>
<proteinExistence type="predicted"/>
<dbReference type="OrthoDB" id="1750577at2"/>
<dbReference type="PANTHER" id="PTHR34473:SF2">
    <property type="entry name" value="UPF0699 TRANSMEMBRANE PROTEIN YDBT"/>
    <property type="match status" value="1"/>
</dbReference>
<feature type="transmembrane region" description="Helical" evidence="1">
    <location>
        <begin position="21"/>
        <end position="40"/>
    </location>
</feature>
<evidence type="ECO:0000259" key="2">
    <source>
        <dbReference type="Pfam" id="PF03703"/>
    </source>
</evidence>
<dbReference type="PANTHER" id="PTHR34473">
    <property type="entry name" value="UPF0699 TRANSMEMBRANE PROTEIN YDBS"/>
    <property type="match status" value="1"/>
</dbReference>
<name>A0A4P8XH10_9BACL</name>
<accession>A0A4P8XH10</accession>
<dbReference type="RefSeq" id="WP_138224853.1">
    <property type="nucleotide sequence ID" value="NZ_CP040396.1"/>
</dbReference>
<dbReference type="Pfam" id="PF03703">
    <property type="entry name" value="bPH_2"/>
    <property type="match status" value="1"/>
</dbReference>
<feature type="transmembrane region" description="Helical" evidence="1">
    <location>
        <begin position="52"/>
        <end position="73"/>
    </location>
</feature>
<keyword evidence="1" id="KW-1133">Transmembrane helix</keyword>
<keyword evidence="1" id="KW-0472">Membrane</keyword>
<evidence type="ECO:0000313" key="4">
    <source>
        <dbReference type="Proteomes" id="UP000300879"/>
    </source>
</evidence>
<dbReference type="Proteomes" id="UP000300879">
    <property type="component" value="Chromosome"/>
</dbReference>
<dbReference type="EMBL" id="CP040396">
    <property type="protein sequence ID" value="QCT01786.1"/>
    <property type="molecule type" value="Genomic_DNA"/>
</dbReference>